<organism evidence="3 4">
    <name type="scientific">Reticulomyxa filosa</name>
    <dbReference type="NCBI Taxonomy" id="46433"/>
    <lineage>
        <taxon>Eukaryota</taxon>
        <taxon>Sar</taxon>
        <taxon>Rhizaria</taxon>
        <taxon>Retaria</taxon>
        <taxon>Foraminifera</taxon>
        <taxon>Monothalamids</taxon>
        <taxon>Reticulomyxidae</taxon>
        <taxon>Reticulomyxa</taxon>
    </lineage>
</organism>
<dbReference type="Pfam" id="PF14497">
    <property type="entry name" value="GST_C_3"/>
    <property type="match status" value="1"/>
</dbReference>
<dbReference type="InterPro" id="IPR036282">
    <property type="entry name" value="Glutathione-S-Trfase_C_sf"/>
</dbReference>
<dbReference type="Proteomes" id="UP000023152">
    <property type="component" value="Unassembled WGS sequence"/>
</dbReference>
<dbReference type="OMA" id="TSHEEFQ"/>
<dbReference type="SFLD" id="SFLDS00019">
    <property type="entry name" value="Glutathione_Transferase_(cytos"/>
    <property type="match status" value="1"/>
</dbReference>
<evidence type="ECO:0000313" key="3">
    <source>
        <dbReference type="EMBL" id="ETO28434.1"/>
    </source>
</evidence>
<feature type="domain" description="GST N-terminal" evidence="1">
    <location>
        <begin position="73"/>
        <end position="153"/>
    </location>
</feature>
<evidence type="ECO:0000313" key="4">
    <source>
        <dbReference type="Proteomes" id="UP000023152"/>
    </source>
</evidence>
<dbReference type="PANTHER" id="PTHR11571">
    <property type="entry name" value="GLUTATHIONE S-TRANSFERASE"/>
    <property type="match status" value="1"/>
</dbReference>
<dbReference type="GO" id="GO:0004364">
    <property type="term" value="F:glutathione transferase activity"/>
    <property type="evidence" value="ECO:0007669"/>
    <property type="project" value="TreeGrafter"/>
</dbReference>
<evidence type="ECO:0000259" key="2">
    <source>
        <dbReference type="PROSITE" id="PS50405"/>
    </source>
</evidence>
<dbReference type="OrthoDB" id="414243at2759"/>
<dbReference type="PROSITE" id="PS50404">
    <property type="entry name" value="GST_NTER"/>
    <property type="match status" value="1"/>
</dbReference>
<keyword evidence="4" id="KW-1185">Reference proteome</keyword>
<dbReference type="GO" id="GO:0006749">
    <property type="term" value="P:glutathione metabolic process"/>
    <property type="evidence" value="ECO:0007669"/>
    <property type="project" value="TreeGrafter"/>
</dbReference>
<dbReference type="PANTHER" id="PTHR11571:SF230">
    <property type="entry name" value="GLUTATHIONE TRANSFERASE"/>
    <property type="match status" value="1"/>
</dbReference>
<dbReference type="SUPFAM" id="SSF52833">
    <property type="entry name" value="Thioredoxin-like"/>
    <property type="match status" value="1"/>
</dbReference>
<dbReference type="InterPro" id="IPR004046">
    <property type="entry name" value="GST_C"/>
</dbReference>
<dbReference type="InterPro" id="IPR036249">
    <property type="entry name" value="Thioredoxin-like_sf"/>
</dbReference>
<proteinExistence type="predicted"/>
<evidence type="ECO:0000259" key="1">
    <source>
        <dbReference type="PROSITE" id="PS50404"/>
    </source>
</evidence>
<dbReference type="Gene3D" id="3.40.30.10">
    <property type="entry name" value="Glutaredoxin"/>
    <property type="match status" value="1"/>
</dbReference>
<evidence type="ECO:0008006" key="5">
    <source>
        <dbReference type="Google" id="ProtNLM"/>
    </source>
</evidence>
<name>X6NRV4_RETFI</name>
<accession>X6NRV4</accession>
<dbReference type="InterPro" id="IPR050213">
    <property type="entry name" value="GST_superfamily"/>
</dbReference>
<dbReference type="Pfam" id="PF02798">
    <property type="entry name" value="GST_N"/>
    <property type="match status" value="1"/>
</dbReference>
<protein>
    <recommendedName>
        <fullName evidence="5">Glutathione S-transferase</fullName>
    </recommendedName>
</protein>
<dbReference type="EMBL" id="ASPP01006680">
    <property type="protein sequence ID" value="ETO28434.1"/>
    <property type="molecule type" value="Genomic_DNA"/>
</dbReference>
<dbReference type="SUPFAM" id="SSF47616">
    <property type="entry name" value="GST C-terminal domain-like"/>
    <property type="match status" value="1"/>
</dbReference>
<reference evidence="3 4" key="1">
    <citation type="journal article" date="2013" name="Curr. Biol.">
        <title>The Genome of the Foraminiferan Reticulomyxa filosa.</title>
        <authorList>
            <person name="Glockner G."/>
            <person name="Hulsmann N."/>
            <person name="Schleicher M."/>
            <person name="Noegel A.A."/>
            <person name="Eichinger L."/>
            <person name="Gallinger C."/>
            <person name="Pawlowski J."/>
            <person name="Sierra R."/>
            <person name="Euteneuer U."/>
            <person name="Pillet L."/>
            <person name="Moustafa A."/>
            <person name="Platzer M."/>
            <person name="Groth M."/>
            <person name="Szafranski K."/>
            <person name="Schliwa M."/>
        </authorList>
    </citation>
    <scope>NUCLEOTIDE SEQUENCE [LARGE SCALE GENOMIC DNA]</scope>
</reference>
<gene>
    <name evidence="3" type="ORF">RFI_08700</name>
</gene>
<dbReference type="InterPro" id="IPR010987">
    <property type="entry name" value="Glutathione-S-Trfase_C-like"/>
</dbReference>
<sequence length="343" mass="40148">MANFKLVKMPIALHEKSELCQYYLHCDYDLKILRRFEYTNSRFYQQKFIFAFVAISFFSIDILMSVEQKEDTETVTVTYWNGRGRCEPIRMLLAASGVKFTNVFFENPEQWNKLQKSGKLEYGQVPLVEMDGLNLVQSSAICYYIARKYDLYPTGKSIEDVKKAYTVDQVFEATKDCRGSLAGFPFTLNVSQIFNEYEKKLKPRYLKKWDELILQNPEKSGFIVGKTATMADVCIFEILDYLQAVVGEEQYLQIVKNLNAVQALPEKILSLGWMKEYIKKRNSTKLSWEAYAKSVQRVAFDSFFEIVYLIRSIRISYQIKKTFQISLIIFILNDETELLEEQE</sequence>
<dbReference type="InterPro" id="IPR040079">
    <property type="entry name" value="Glutathione_S-Trfase"/>
</dbReference>
<comment type="caution">
    <text evidence="3">The sequence shown here is derived from an EMBL/GenBank/DDBJ whole genome shotgun (WGS) entry which is preliminary data.</text>
</comment>
<dbReference type="InterPro" id="IPR004045">
    <property type="entry name" value="Glutathione_S-Trfase_N"/>
</dbReference>
<feature type="domain" description="GST C-terminal" evidence="2">
    <location>
        <begin position="160"/>
        <end position="286"/>
    </location>
</feature>
<dbReference type="Gene3D" id="1.20.1050.10">
    <property type="match status" value="1"/>
</dbReference>
<dbReference type="PROSITE" id="PS50405">
    <property type="entry name" value="GST_CTER"/>
    <property type="match status" value="1"/>
</dbReference>
<dbReference type="AlphaFoldDB" id="X6NRV4"/>